<dbReference type="AlphaFoldDB" id="A0A5P1EST5"/>
<reference evidence="2" key="1">
    <citation type="journal article" date="2017" name="Nat. Commun.">
        <title>The asparagus genome sheds light on the origin and evolution of a young Y chromosome.</title>
        <authorList>
            <person name="Harkess A."/>
            <person name="Zhou J."/>
            <person name="Xu C."/>
            <person name="Bowers J.E."/>
            <person name="Van der Hulst R."/>
            <person name="Ayyampalayam S."/>
            <person name="Mercati F."/>
            <person name="Riccardi P."/>
            <person name="McKain M.R."/>
            <person name="Kakrana A."/>
            <person name="Tang H."/>
            <person name="Ray J."/>
            <person name="Groenendijk J."/>
            <person name="Arikit S."/>
            <person name="Mathioni S.M."/>
            <person name="Nakano M."/>
            <person name="Shan H."/>
            <person name="Telgmann-Rauber A."/>
            <person name="Kanno A."/>
            <person name="Yue Z."/>
            <person name="Chen H."/>
            <person name="Li W."/>
            <person name="Chen Y."/>
            <person name="Xu X."/>
            <person name="Zhang Y."/>
            <person name="Luo S."/>
            <person name="Chen H."/>
            <person name="Gao J."/>
            <person name="Mao Z."/>
            <person name="Pires J.C."/>
            <person name="Luo M."/>
            <person name="Kudrna D."/>
            <person name="Wing R.A."/>
            <person name="Meyers B.C."/>
            <person name="Yi K."/>
            <person name="Kong H."/>
            <person name="Lavrijsen P."/>
            <person name="Sunseri F."/>
            <person name="Falavigna A."/>
            <person name="Ye Y."/>
            <person name="Leebens-Mack J.H."/>
            <person name="Chen G."/>
        </authorList>
    </citation>
    <scope>NUCLEOTIDE SEQUENCE [LARGE SCALE GENOMIC DNA]</scope>
    <source>
        <strain evidence="2">cv. DH0086</strain>
    </source>
</reference>
<protein>
    <submittedName>
        <fullName evidence="1">Uncharacterized protein</fullName>
    </submittedName>
</protein>
<name>A0A5P1EST5_ASPOF</name>
<dbReference type="EMBL" id="CM007385">
    <property type="protein sequence ID" value="ONK69108.1"/>
    <property type="molecule type" value="Genomic_DNA"/>
</dbReference>
<organism evidence="1 2">
    <name type="scientific">Asparagus officinalis</name>
    <name type="common">Garden asparagus</name>
    <dbReference type="NCBI Taxonomy" id="4686"/>
    <lineage>
        <taxon>Eukaryota</taxon>
        <taxon>Viridiplantae</taxon>
        <taxon>Streptophyta</taxon>
        <taxon>Embryophyta</taxon>
        <taxon>Tracheophyta</taxon>
        <taxon>Spermatophyta</taxon>
        <taxon>Magnoliopsida</taxon>
        <taxon>Liliopsida</taxon>
        <taxon>Asparagales</taxon>
        <taxon>Asparagaceae</taxon>
        <taxon>Asparagoideae</taxon>
        <taxon>Asparagus</taxon>
    </lineage>
</organism>
<dbReference type="PANTHER" id="PTHR47873">
    <property type="entry name" value="ARM REPEAT SUPERFAMILY PROTEIN"/>
    <property type="match status" value="1"/>
</dbReference>
<evidence type="ECO:0000313" key="1">
    <source>
        <dbReference type="EMBL" id="ONK69108.1"/>
    </source>
</evidence>
<proteinExistence type="predicted"/>
<evidence type="ECO:0000313" key="2">
    <source>
        <dbReference type="Proteomes" id="UP000243459"/>
    </source>
</evidence>
<dbReference type="PANTHER" id="PTHR47873:SF1">
    <property type="entry name" value="ARM REPEAT SUPERFAMILY PROTEIN"/>
    <property type="match status" value="1"/>
</dbReference>
<keyword evidence="2" id="KW-1185">Reference proteome</keyword>
<sequence>MCTIEEGAAEVRAHALAAPAMGGAIENMQGRGRECAIGVLAAVYGGSGDLGRDAPEEVIRAVMVAMQGECSARGRRKGGVLLRALQECGRLDSDLNFDG</sequence>
<dbReference type="Gramene" id="ONK69108">
    <property type="protein sequence ID" value="ONK69108"/>
    <property type="gene ID" value="A4U43_C05F19440"/>
</dbReference>
<accession>A0A5P1EST5</accession>
<dbReference type="Proteomes" id="UP000243459">
    <property type="component" value="Chromosome 5"/>
</dbReference>
<gene>
    <name evidence="1" type="ORF">A4U43_C05F19440</name>
</gene>